<evidence type="ECO:0000256" key="1">
    <source>
        <dbReference type="ARBA" id="ARBA00004141"/>
    </source>
</evidence>
<feature type="transmembrane region" description="Helical" evidence="6">
    <location>
        <begin position="49"/>
        <end position="72"/>
    </location>
</feature>
<organism evidence="8">
    <name type="scientific">Salpingoeca rosetta (strain ATCC 50818 / BSB-021)</name>
    <dbReference type="NCBI Taxonomy" id="946362"/>
    <lineage>
        <taxon>Eukaryota</taxon>
        <taxon>Choanoflagellata</taxon>
        <taxon>Craspedida</taxon>
        <taxon>Salpingoecidae</taxon>
        <taxon>Salpingoeca</taxon>
    </lineage>
</organism>
<evidence type="ECO:0000256" key="3">
    <source>
        <dbReference type="ARBA" id="ARBA00022692"/>
    </source>
</evidence>
<dbReference type="EMBL" id="GL832969">
    <property type="protein sequence ID" value="EGD74728.1"/>
    <property type="molecule type" value="Genomic_DNA"/>
</dbReference>
<keyword evidence="4 6" id="KW-1133">Transmembrane helix</keyword>
<keyword evidence="8" id="KW-1185">Reference proteome</keyword>
<dbReference type="Pfam" id="PF05251">
    <property type="entry name" value="Ost5"/>
    <property type="match status" value="1"/>
</dbReference>
<dbReference type="STRING" id="946362.F2UDN3"/>
<dbReference type="RefSeq" id="XP_004992985.1">
    <property type="nucleotide sequence ID" value="XM_004992928.1"/>
</dbReference>
<dbReference type="OMA" id="QAYSPPI"/>
<name>F2UDN3_SALR5</name>
<gene>
    <name evidence="7" type="ORF">PTSG_06091</name>
</gene>
<dbReference type="GeneID" id="16073558"/>
<evidence type="ECO:0000256" key="5">
    <source>
        <dbReference type="ARBA" id="ARBA00023136"/>
    </source>
</evidence>
<protein>
    <recommendedName>
        <fullName evidence="6">Dolichyl-diphosphooligosaccharide-protein glycosyltransferase subunit OST5</fullName>
    </recommendedName>
</protein>
<comment type="similarity">
    <text evidence="2 6">Belongs to the OST5 family.</text>
</comment>
<dbReference type="FunCoup" id="F2UDN3">
    <property type="interactions" value="515"/>
</dbReference>
<dbReference type="GO" id="GO:0006487">
    <property type="term" value="P:protein N-linked glycosylation"/>
    <property type="evidence" value="ECO:0007669"/>
    <property type="project" value="UniProtKB-UniRule"/>
</dbReference>
<dbReference type="eggNOG" id="KOG4452">
    <property type="taxonomic scope" value="Eukaryota"/>
</dbReference>
<evidence type="ECO:0000256" key="2">
    <source>
        <dbReference type="ARBA" id="ARBA00009825"/>
    </source>
</evidence>
<sequence length="74" mass="7944">MDVYSPPVSPALYSQLAVVLLAIGVVFSGKFFVYEVSQSKSRRSITQELYLAATASVFLGIGIFFLALTVGIPV</sequence>
<evidence type="ECO:0000256" key="4">
    <source>
        <dbReference type="ARBA" id="ARBA00022989"/>
    </source>
</evidence>
<dbReference type="AlphaFoldDB" id="F2UDN3"/>
<accession>F2UDN3</accession>
<dbReference type="OrthoDB" id="18408at2759"/>
<dbReference type="InterPro" id="IPR007915">
    <property type="entry name" value="TMEM258/Ost5"/>
</dbReference>
<comment type="function">
    <text evidence="6">Subunit of the oligosaccharyl transferase (OST) complex that catalyzes the initial transfer of a defined glycan (Glc(3)Man(9)GlcNAc(2) in eukaryotes) from the lipid carrier dolichol-pyrophosphate to an asparagine residue within an Asn-X-Ser/Thr consensus motif in nascent polypeptide chains, the first step in protein N-glycosylation. N-glycosylation occurs cotranslationally and the complex associates with the Sec61 complex at the channel-forming translocon complex that mediates protein translocation across the endoplasmic reticulum (ER). All subunits are required for a maximal enzyme activity.</text>
</comment>
<dbReference type="KEGG" id="sre:PTSG_06091"/>
<dbReference type="InParanoid" id="F2UDN3"/>
<keyword evidence="3 6" id="KW-0812">Transmembrane</keyword>
<evidence type="ECO:0000256" key="6">
    <source>
        <dbReference type="RuleBase" id="RU367008"/>
    </source>
</evidence>
<comment type="subcellular location">
    <subcellularLocation>
        <location evidence="1 6">Membrane</location>
        <topology evidence="1 6">Multi-pass membrane protein</topology>
    </subcellularLocation>
</comment>
<dbReference type="GO" id="GO:0008250">
    <property type="term" value="C:oligosaccharyltransferase complex"/>
    <property type="evidence" value="ECO:0007669"/>
    <property type="project" value="UniProtKB-UniRule"/>
</dbReference>
<evidence type="ECO:0000313" key="7">
    <source>
        <dbReference type="EMBL" id="EGD74728.1"/>
    </source>
</evidence>
<reference evidence="7" key="1">
    <citation type="submission" date="2009-08" db="EMBL/GenBank/DDBJ databases">
        <title>Annotation of Salpingoeca rosetta.</title>
        <authorList>
            <consortium name="The Broad Institute Genome Sequencing Platform"/>
            <person name="Russ C."/>
            <person name="Cuomo C."/>
            <person name="Burger G."/>
            <person name="Gray M.W."/>
            <person name="Holland P.W.H."/>
            <person name="King N."/>
            <person name="Lang F.B.F."/>
            <person name="Roger A.J."/>
            <person name="Ruiz-Trillo I."/>
            <person name="Young S.K."/>
            <person name="Zeng Q."/>
            <person name="Gargeya S."/>
            <person name="Alvarado L."/>
            <person name="Berlin A."/>
            <person name="Chapman S.B."/>
            <person name="Chen Z."/>
            <person name="Freedman E."/>
            <person name="Gellesch M."/>
            <person name="Goldberg J."/>
            <person name="Griggs A."/>
            <person name="Gujja S."/>
            <person name="Heilman E."/>
            <person name="Heiman D."/>
            <person name="Howarth C."/>
            <person name="Mehta T."/>
            <person name="Neiman D."/>
            <person name="Pearson M."/>
            <person name="Roberts A."/>
            <person name="Saif S."/>
            <person name="Shea T."/>
            <person name="Shenoy N."/>
            <person name="Sisk P."/>
            <person name="Stolte C."/>
            <person name="Sykes S."/>
            <person name="White J."/>
            <person name="Yandava C."/>
            <person name="Haas B."/>
            <person name="Nusbaum C."/>
            <person name="Birren B."/>
        </authorList>
    </citation>
    <scope>NUCLEOTIDE SEQUENCE [LARGE SCALE GENOMIC DNA]</scope>
    <source>
        <strain evidence="7">ATCC 50818</strain>
    </source>
</reference>
<evidence type="ECO:0000313" key="8">
    <source>
        <dbReference type="Proteomes" id="UP000007799"/>
    </source>
</evidence>
<dbReference type="Proteomes" id="UP000007799">
    <property type="component" value="Unassembled WGS sequence"/>
</dbReference>
<proteinExistence type="inferred from homology"/>
<dbReference type="PANTHER" id="PTHR13636">
    <property type="entry name" value="TRANSMEMBRANE PROTEIN 258"/>
    <property type="match status" value="1"/>
</dbReference>
<comment type="subunit">
    <text evidence="6">Component of the oligosaccharyltransferase (OST) complex.</text>
</comment>
<keyword evidence="5 6" id="KW-0472">Membrane</keyword>
<feature type="transmembrane region" description="Helical" evidence="6">
    <location>
        <begin position="12"/>
        <end position="37"/>
    </location>
</feature>